<dbReference type="InterPro" id="IPR032769">
    <property type="entry name" value="NCKAP5_C"/>
</dbReference>
<dbReference type="GO" id="GO:0001578">
    <property type="term" value="P:microtubule bundle formation"/>
    <property type="evidence" value="ECO:0007669"/>
    <property type="project" value="TreeGrafter"/>
</dbReference>
<feature type="region of interest" description="Disordered" evidence="2">
    <location>
        <begin position="1438"/>
        <end position="1742"/>
    </location>
</feature>
<feature type="compositionally biased region" description="Low complexity" evidence="2">
    <location>
        <begin position="1388"/>
        <end position="1401"/>
    </location>
</feature>
<keyword evidence="3" id="KW-0812">Transmembrane</keyword>
<organism evidence="5 6">
    <name type="scientific">Ovis aries</name>
    <name type="common">Sheep</name>
    <dbReference type="NCBI Taxonomy" id="9940"/>
    <lineage>
        <taxon>Eukaryota</taxon>
        <taxon>Metazoa</taxon>
        <taxon>Chordata</taxon>
        <taxon>Craniata</taxon>
        <taxon>Vertebrata</taxon>
        <taxon>Euteleostomi</taxon>
        <taxon>Mammalia</taxon>
        <taxon>Eutheria</taxon>
        <taxon>Laurasiatheria</taxon>
        <taxon>Artiodactyla</taxon>
        <taxon>Ruminantia</taxon>
        <taxon>Pecora</taxon>
        <taxon>Bovidae</taxon>
        <taxon>Caprinae</taxon>
        <taxon>Ovis</taxon>
    </lineage>
</organism>
<evidence type="ECO:0000256" key="1">
    <source>
        <dbReference type="SAM" id="Coils"/>
    </source>
</evidence>
<feature type="domain" description="Nck-associated protein 5 C-terminal" evidence="4">
    <location>
        <begin position="1744"/>
        <end position="1986"/>
    </location>
</feature>
<feature type="region of interest" description="Disordered" evidence="2">
    <location>
        <begin position="1280"/>
        <end position="1412"/>
    </location>
</feature>
<feature type="region of interest" description="Disordered" evidence="2">
    <location>
        <begin position="2111"/>
        <end position="2130"/>
    </location>
</feature>
<accession>A0A836AGF3</accession>
<feature type="compositionally biased region" description="Polar residues" evidence="2">
    <location>
        <begin position="2118"/>
        <end position="2130"/>
    </location>
</feature>
<feature type="compositionally biased region" description="Polar residues" evidence="2">
    <location>
        <begin position="1058"/>
        <end position="1067"/>
    </location>
</feature>
<feature type="compositionally biased region" description="Basic and acidic residues" evidence="2">
    <location>
        <begin position="1517"/>
        <end position="1527"/>
    </location>
</feature>
<feature type="region of interest" description="Disordered" evidence="2">
    <location>
        <begin position="1763"/>
        <end position="1784"/>
    </location>
</feature>
<feature type="region of interest" description="Disordered" evidence="2">
    <location>
        <begin position="2210"/>
        <end position="2233"/>
    </location>
</feature>
<feature type="compositionally biased region" description="Polar residues" evidence="2">
    <location>
        <begin position="1472"/>
        <end position="1481"/>
    </location>
</feature>
<gene>
    <name evidence="5" type="ORF">JEQ12_009654</name>
</gene>
<evidence type="ECO:0000313" key="6">
    <source>
        <dbReference type="Proteomes" id="UP000664991"/>
    </source>
</evidence>
<dbReference type="Proteomes" id="UP000664991">
    <property type="component" value="Unassembled WGS sequence"/>
</dbReference>
<feature type="compositionally biased region" description="Polar residues" evidence="2">
    <location>
        <begin position="1693"/>
        <end position="1733"/>
    </location>
</feature>
<feature type="region of interest" description="Disordered" evidence="2">
    <location>
        <begin position="1036"/>
        <end position="1256"/>
    </location>
</feature>
<feature type="coiled-coil region" evidence="1">
    <location>
        <begin position="432"/>
        <end position="491"/>
    </location>
</feature>
<dbReference type="PANTHER" id="PTHR21740:SF0">
    <property type="entry name" value="NCK-ASSOCIATED PROTEIN 5"/>
    <property type="match status" value="1"/>
</dbReference>
<keyword evidence="1" id="KW-0175">Coiled coil</keyword>
<sequence>MDSKSDLTVKIRKMPSFFKCFSLVKQSLDEIVWGCNEGFRNLGLIQYLGINLNKNVALFHPSWKEQFSLHLTEGQHEKLIHELEEERHLRLQSEKRLQEVTLESERNRIQMRGLQQQFSSSTTAVAALLIPIWLSWFLIQIFDSVLPANMIGLQLKPSGNELCSFASLMPSFVSLMLKGNEFGLIQFNGKYSTPIPVFAVFFIDEYVCNFSIRSIPWHGEIAEVYIEMEETVRNLLQSQGPPEQKKEETVNIMVYQNMRTEKGGPESHGDPCHLRHHSVLNMGTVVKPVVQGGNGDEVQSALCALVLHLSLTLSVTYVLQSDDADYVRTKDKGSPTVKITKNNNSFLLQEKLSEEERKHKAALEGRHMVLDEDSRSEGSSADEGKGKTKWLLERLKALELGGSSLRPMIAILLHYEFHISVHEPQEQLLTALDIAQAENSALALENENQREQYERCLDEVANQVVQALLTQKDLREECVKLKTRVFDLEQQNRTLSILFQQRVRPTSDLLQTVVGTKREESTSLVKSENLTRVPDGPQGSINSHKANLMKLHSRILDLSSGDLLSDVERSQSLTHSRTDVEMHGCQLNTKAGTPALKCPGMGIAVSGHLCPRSSYSSSELSLSSTCSEYSSGSSYTWHDGKNLRKRQSSQNWDKRLSIDSSLPSGFASPTDELPPTRIKESHILEGLRKLQKRKVLLEPPSVITKWGYKDCMNSNEGIYSPGIKSSSLKEYPPCKPTDTGSPCTDPHKAFVYDMDSHDEADEDASSLASVQVVPNQVCRLHSCKLTHSVSDSLFGWELNGKHCSEITSSVYSRERPEKLTSCASNCPLDQKLCPGVQGPWVQREKVSPIQGCQTLSLQPSDTDDTETLDELHIDSSDEKSPSDVSATADTDQSTENLDILTGFEKSSRGSPEEGENQVPIHLESRPKTFSFIKQQRVVKRTSSEECITVIFDAEDGEPIEFSSHQTGLVTVTRKEISIHQAPAGPQMEHTELSPQGIAHSQPGPAARDYPFLKRSEEETERNIPQDEVDDTAMAPAVSFHPRTVTQNTQRLAKPTRVTPCQSHSRSAVGTGICQKKSLTKIPTRGKSSPQKSKVREPEASLIMPSAGPVTLEKSPAPAKLSQFKKTEGPAPLFDLQPDSHIPKPPTQLPHGSKMSSRRDWVQSSKSQILASQLLSRPPTERSDDGEPPTRDKHCDPGPEAGVKSPSPPSPPGRSVSLLIRPSYDFLPPPSSAKSESRVPNETARMVLKSPPLKGSSAPVIYFNQTLTDVQGKKPSVAFRKPVFTPSPPSAETAIQMRSPAHSPSSSFAVMVPENPKVSPKRNVPRAPPHQTLGTTQNNTGLQTPKNYASPREPLEILSSKGVSPRRKEQLNGSVSASSKPSFLGVNESPSSQVNSPSSSASFKSHNPLHGCQNLHERGLKTRLPVGLKVFIKSPQLLRKSSTVPGKQEKDSLNEASKTSVAVSKAKPGASRNPASLQTTGGEINASPVGLPAQESLAEGLPLERAMPESLENSMPGADRKDGVENRSVKRSLSSSKPHLKPALGMNGAKARSQSFSAHSGEKPPTPPTEGLGKVRTQIITNTAERGNSLTRQSSSTEGSPSKSASAPVSDGLPSTGRPLGHPSPRQGSLGSTGSSSSQHGSPSKLPLKIPPKSEEPLTPAGTEEQQAYAQGEDPRVTVPEEPGSDHCRCPLTPTDSSGGPQSLGRTPHPSSFTASRTSKLETSGRYTDTSTTRAGVVSPEAPLSPTIEEKVMLCIQENVEKGQVQTKSTTVEIKPKPGPSFASWFGFRRSRLPALSSRKMDVSKTKAEKKDAKGLGFGNKQLKSERKKEKKKPELQCEMENELHRDIELADGPDSGLQNRNNLKTPPDIYDQVKFESRNRPSPVPCSAKDTFMTELLNRVDKKAAQQAESGSNNLSCRSVLKGSPQGSCLTSSSLSTQGNHKKNIKTKADMEKPKGSPIREANEHLQEDEEDTVADSAFQSHTIDTVTVSKFLPYLSKPPSLMCQMESIARPTQKYWVKLLQAKNSDFQGSQDAPLSVEQELHEVNGSRFPQTNCQMRTLDSGIGTFPLPDSGTRAAGRYIRQADSPEDTDPILSLQPALCAASSMRAQTLEREVPSSADSQGSADNAIVHSTSDPIMTARGMRPLQNLLPKPASSGKIGSQMQSEAEPRSQNCSSFEYVENTMASKPLPAWEGDGAAAETQDKVPRMCAYSASGSSDSDSDPDYGNNGFGAGRGKLVKAMKSATPDRENDYTVYTEENNLVKLGEKQML</sequence>
<evidence type="ECO:0000256" key="3">
    <source>
        <dbReference type="SAM" id="Phobius"/>
    </source>
</evidence>
<name>A0A836AGF3_SHEEP</name>
<protein>
    <recommendedName>
        <fullName evidence="4">Nck-associated protein 5 C-terminal domain-containing protein</fullName>
    </recommendedName>
</protein>
<feature type="compositionally biased region" description="Basic and acidic residues" evidence="2">
    <location>
        <begin position="1178"/>
        <end position="1196"/>
    </location>
</feature>
<feature type="compositionally biased region" description="Polar residues" evidence="2">
    <location>
        <begin position="882"/>
        <end position="896"/>
    </location>
</feature>
<feature type="region of interest" description="Disordered" evidence="2">
    <location>
        <begin position="983"/>
        <end position="1008"/>
    </location>
</feature>
<evidence type="ECO:0000313" key="5">
    <source>
        <dbReference type="EMBL" id="KAG5213868.1"/>
    </source>
</evidence>
<feature type="compositionally biased region" description="Polar residues" evidence="2">
    <location>
        <begin position="1577"/>
        <end position="1606"/>
    </location>
</feature>
<feature type="compositionally biased region" description="Polar residues" evidence="2">
    <location>
        <begin position="1928"/>
        <end position="1939"/>
    </location>
</feature>
<feature type="compositionally biased region" description="Polar residues" evidence="2">
    <location>
        <begin position="1331"/>
        <end position="1346"/>
    </location>
</feature>
<feature type="domain" description="Nck-associated protein 5 C-terminal" evidence="4">
    <location>
        <begin position="2039"/>
        <end position="2118"/>
    </location>
</feature>
<feature type="compositionally biased region" description="Basic and acidic residues" evidence="2">
    <location>
        <begin position="1798"/>
        <end position="1813"/>
    </location>
</feature>
<dbReference type="GO" id="GO:0007019">
    <property type="term" value="P:microtubule depolymerization"/>
    <property type="evidence" value="ECO:0007669"/>
    <property type="project" value="TreeGrafter"/>
</dbReference>
<feature type="compositionally biased region" description="Polar residues" evidence="2">
    <location>
        <begin position="1370"/>
        <end position="1380"/>
    </location>
</feature>
<dbReference type="Pfam" id="PF15246">
    <property type="entry name" value="NCKAP5"/>
    <property type="match status" value="2"/>
</dbReference>
<keyword evidence="3" id="KW-0472">Membrane</keyword>
<feature type="compositionally biased region" description="Basic and acidic residues" evidence="2">
    <location>
        <begin position="1822"/>
        <end position="1848"/>
    </location>
</feature>
<feature type="region of interest" description="Disordered" evidence="2">
    <location>
        <begin position="1796"/>
        <end position="1868"/>
    </location>
</feature>
<feature type="transmembrane region" description="Helical" evidence="3">
    <location>
        <begin position="118"/>
        <end position="139"/>
    </location>
</feature>
<dbReference type="PANTHER" id="PTHR21740">
    <property type="entry name" value="NCK-ASSOCIATED PROTEIN 5"/>
    <property type="match status" value="1"/>
</dbReference>
<dbReference type="EMBL" id="JAEMGP010000002">
    <property type="protein sequence ID" value="KAG5213868.1"/>
    <property type="molecule type" value="Genomic_DNA"/>
</dbReference>
<feature type="compositionally biased region" description="Polar residues" evidence="2">
    <location>
        <begin position="1161"/>
        <end position="1174"/>
    </location>
</feature>
<feature type="compositionally biased region" description="Low complexity" evidence="2">
    <location>
        <begin position="1627"/>
        <end position="1647"/>
    </location>
</feature>
<feature type="region of interest" description="Disordered" evidence="2">
    <location>
        <begin position="1928"/>
        <end position="1958"/>
    </location>
</feature>
<feature type="region of interest" description="Disordered" evidence="2">
    <location>
        <begin position="2147"/>
        <end position="2173"/>
    </location>
</feature>
<keyword evidence="3" id="KW-1133">Transmembrane helix</keyword>
<evidence type="ECO:0000259" key="4">
    <source>
        <dbReference type="Pfam" id="PF15246"/>
    </source>
</evidence>
<dbReference type="GO" id="GO:0035371">
    <property type="term" value="C:microtubule plus-end"/>
    <property type="evidence" value="ECO:0007669"/>
    <property type="project" value="TreeGrafter"/>
</dbReference>
<comment type="caution">
    <text evidence="5">The sequence shown here is derived from an EMBL/GenBank/DDBJ whole genome shotgun (WGS) entry which is preliminary data.</text>
</comment>
<reference evidence="5 6" key="1">
    <citation type="submission" date="2020-12" db="EMBL/GenBank/DDBJ databases">
        <title>De novo assembly of Tibetan sheep genome.</title>
        <authorList>
            <person name="Li X."/>
        </authorList>
    </citation>
    <scope>NUCLEOTIDE SEQUENCE [LARGE SCALE GENOMIC DNA]</scope>
    <source>
        <tissue evidence="5">Heart</tissue>
    </source>
</reference>
<feature type="compositionally biased region" description="Polar residues" evidence="2">
    <location>
        <begin position="2158"/>
        <end position="2173"/>
    </location>
</feature>
<feature type="region of interest" description="Disordered" evidence="2">
    <location>
        <begin position="873"/>
        <end position="922"/>
    </location>
</feature>
<evidence type="ECO:0000256" key="2">
    <source>
        <dbReference type="SAM" id="MobiDB-lite"/>
    </source>
</evidence>
<feature type="region of interest" description="Disordered" evidence="2">
    <location>
        <begin position="633"/>
        <end position="653"/>
    </location>
</feature>
<proteinExistence type="predicted"/>
<dbReference type="InterPro" id="IPR026163">
    <property type="entry name" value="Nckap5l"/>
</dbReference>